<evidence type="ECO:0000313" key="2">
    <source>
        <dbReference type="EMBL" id="KMW13503.1"/>
    </source>
</evidence>
<gene>
    <name evidence="2" type="ORF">HMPREF9470_05066</name>
</gene>
<reference evidence="2 3" key="1">
    <citation type="submission" date="2011-04" db="EMBL/GenBank/DDBJ databases">
        <title>The Genome Sequence of Clostridium citroniae WAL-19142.</title>
        <authorList>
            <consortium name="The Broad Institute Genome Sequencing Platform"/>
            <person name="Earl A."/>
            <person name="Ward D."/>
            <person name="Feldgarden M."/>
            <person name="Gevers D."/>
            <person name="Warren Y.A."/>
            <person name="Tyrrell K.L."/>
            <person name="Citron D.M."/>
            <person name="Goldstein E.J."/>
            <person name="Daigneault M."/>
            <person name="Allen-Vercoe E."/>
            <person name="Young S.K."/>
            <person name="Zeng Q."/>
            <person name="Gargeya S."/>
            <person name="Fitzgerald M."/>
            <person name="Haas B."/>
            <person name="Abouelleil A."/>
            <person name="Alvarado L."/>
            <person name="Arachchi H.M."/>
            <person name="Berlin A."/>
            <person name="Brown A."/>
            <person name="Chapman S.B."/>
            <person name="Chen Z."/>
            <person name="Dunbar C."/>
            <person name="Freedman E."/>
            <person name="Gearin G."/>
            <person name="Gellesch M."/>
            <person name="Goldberg J."/>
            <person name="Griggs A."/>
            <person name="Gujja S."/>
            <person name="Heilman E.R."/>
            <person name="Heiman D."/>
            <person name="Howarth C."/>
            <person name="Larson L."/>
            <person name="Lui A."/>
            <person name="MacDonald P.J."/>
            <person name="Mehta T."/>
            <person name="Montmayeur A."/>
            <person name="Murphy C."/>
            <person name="Neiman D."/>
            <person name="Pearson M."/>
            <person name="Priest M."/>
            <person name="Roberts A."/>
            <person name="Saif S."/>
            <person name="Shea T."/>
            <person name="Shenoy N."/>
            <person name="Sisk P."/>
            <person name="Stolte C."/>
            <person name="Sykes S."/>
            <person name="White J."/>
            <person name="Yandava C."/>
            <person name="Wortman J."/>
            <person name="Nusbaum C."/>
            <person name="Birren B."/>
        </authorList>
    </citation>
    <scope>NUCLEOTIDE SEQUENCE [LARGE SCALE GENOMIC DNA]</scope>
    <source>
        <strain evidence="2 3">WAL-19142</strain>
    </source>
</reference>
<dbReference type="PATRIC" id="fig|742734.4.peg.5420"/>
<dbReference type="AlphaFoldDB" id="A0A0J9BKW2"/>
<dbReference type="Pfam" id="PF02498">
    <property type="entry name" value="Bro-N"/>
    <property type="match status" value="1"/>
</dbReference>
<evidence type="ECO:0000313" key="3">
    <source>
        <dbReference type="Proteomes" id="UP000037392"/>
    </source>
</evidence>
<dbReference type="InterPro" id="IPR003497">
    <property type="entry name" value="BRO_N_domain"/>
</dbReference>
<proteinExistence type="predicted"/>
<sequence>MILRAFIVRTMRRKECFFMKLRLVKQGDFLGTKCDFYTDESGNIFMSRTQVGYALQYRQPQHAILMVHQRHKDRLDKFSIEVKGSQFDTPYFNKDKSASVWMYKERGIYEVCRWSNQKVADDFNDWVYDVILSIKENGYYIASEKDEKWLGIRQETKEVRKAETDQIKLFVEYARKQGSQHADRYYVLLTKLINNRLGIESGGRDEADQRTLMHLKSLETVVELHLTTLMTEGLPYKEVYQGVKRFIEAL</sequence>
<dbReference type="Proteomes" id="UP000037392">
    <property type="component" value="Unassembled WGS sequence"/>
</dbReference>
<organism evidence="2 3">
    <name type="scientific">[Clostridium] citroniae WAL-19142</name>
    <dbReference type="NCBI Taxonomy" id="742734"/>
    <lineage>
        <taxon>Bacteria</taxon>
        <taxon>Bacillati</taxon>
        <taxon>Bacillota</taxon>
        <taxon>Clostridia</taxon>
        <taxon>Lachnospirales</taxon>
        <taxon>Lachnospiraceae</taxon>
        <taxon>Enterocloster</taxon>
    </lineage>
</organism>
<evidence type="ECO:0000259" key="1">
    <source>
        <dbReference type="Pfam" id="PF02498"/>
    </source>
</evidence>
<dbReference type="EMBL" id="ADLK01000044">
    <property type="protein sequence ID" value="KMW13503.1"/>
    <property type="molecule type" value="Genomic_DNA"/>
</dbReference>
<name>A0A0J9BKW2_9FIRM</name>
<accession>A0A0J9BKW2</accession>
<protein>
    <recommendedName>
        <fullName evidence="1">Bro-N domain-containing protein</fullName>
    </recommendedName>
</protein>
<feature type="domain" description="Bro-N" evidence="1">
    <location>
        <begin position="35"/>
        <end position="132"/>
    </location>
</feature>
<comment type="caution">
    <text evidence="2">The sequence shown here is derived from an EMBL/GenBank/DDBJ whole genome shotgun (WGS) entry which is preliminary data.</text>
</comment>